<dbReference type="AlphaFoldDB" id="W2VNF4"/>
<accession>W2VNF4</accession>
<keyword evidence="1" id="KW-0175">Coiled coil</keyword>
<organism evidence="3 4">
    <name type="scientific">Phytophthora nicotianae CJ01A1</name>
    <dbReference type="NCBI Taxonomy" id="1317063"/>
    <lineage>
        <taxon>Eukaryota</taxon>
        <taxon>Sar</taxon>
        <taxon>Stramenopiles</taxon>
        <taxon>Oomycota</taxon>
        <taxon>Peronosporomycetes</taxon>
        <taxon>Peronosporales</taxon>
        <taxon>Peronosporaceae</taxon>
        <taxon>Phytophthora</taxon>
    </lineage>
</organism>
<sequence>MTALQERLDNSDEREACRLRYRDLKLFSAARDTIARLEKRINQVEKSQKSRQDLELALTAIQQERDSLAVQRDELIGQLGERFMESDSPAQSARVFKVVRSTSGPFPAGALSQGPASRSSIEVLTAMAAGQKTAGPASSSSFTGPPDHLPRSDRSIGKGGSGGASSSPAVSEARILTAARALPANPALLASAIRTPREATVALQS</sequence>
<proteinExistence type="predicted"/>
<gene>
    <name evidence="3" type="ORF">F441_22678</name>
</gene>
<feature type="region of interest" description="Disordered" evidence="2">
    <location>
        <begin position="128"/>
        <end position="171"/>
    </location>
</feature>
<comment type="caution">
    <text evidence="3">The sequence shown here is derived from an EMBL/GenBank/DDBJ whole genome shotgun (WGS) entry which is preliminary data.</text>
</comment>
<protein>
    <submittedName>
        <fullName evidence="3">Uncharacterized protein</fullName>
    </submittedName>
</protein>
<reference evidence="3 4" key="1">
    <citation type="submission" date="2013-11" db="EMBL/GenBank/DDBJ databases">
        <title>The Genome Sequence of Phytophthora parasitica CJ01A1.</title>
        <authorList>
            <consortium name="The Broad Institute Genomics Platform"/>
            <person name="Russ C."/>
            <person name="Tyler B."/>
            <person name="Panabieres F."/>
            <person name="Shan W."/>
            <person name="Tripathy S."/>
            <person name="Grunwald N."/>
            <person name="Machado M."/>
            <person name="Johnson C.S."/>
            <person name="Walker B."/>
            <person name="Young S.K."/>
            <person name="Zeng Q."/>
            <person name="Gargeya S."/>
            <person name="Fitzgerald M."/>
            <person name="Haas B."/>
            <person name="Abouelleil A."/>
            <person name="Allen A.W."/>
            <person name="Alvarado L."/>
            <person name="Arachchi H.M."/>
            <person name="Berlin A.M."/>
            <person name="Chapman S.B."/>
            <person name="Gainer-Dewar J."/>
            <person name="Goldberg J."/>
            <person name="Griggs A."/>
            <person name="Gujja S."/>
            <person name="Hansen M."/>
            <person name="Howarth C."/>
            <person name="Imamovic A."/>
            <person name="Ireland A."/>
            <person name="Larimer J."/>
            <person name="McCowan C."/>
            <person name="Murphy C."/>
            <person name="Pearson M."/>
            <person name="Poon T.W."/>
            <person name="Priest M."/>
            <person name="Roberts A."/>
            <person name="Saif S."/>
            <person name="Shea T."/>
            <person name="Sisk P."/>
            <person name="Sykes S."/>
            <person name="Wortman J."/>
            <person name="Nusbaum C."/>
            <person name="Birren B."/>
        </authorList>
    </citation>
    <scope>NUCLEOTIDE SEQUENCE [LARGE SCALE GENOMIC DNA]</scope>
    <source>
        <strain evidence="3 4">CJ01A1</strain>
    </source>
</reference>
<feature type="coiled-coil region" evidence="1">
    <location>
        <begin position="27"/>
        <end position="71"/>
    </location>
</feature>
<evidence type="ECO:0000256" key="2">
    <source>
        <dbReference type="SAM" id="MobiDB-lite"/>
    </source>
</evidence>
<dbReference type="EMBL" id="ANIX01004940">
    <property type="protein sequence ID" value="ETO99896.1"/>
    <property type="molecule type" value="Genomic_DNA"/>
</dbReference>
<dbReference type="Proteomes" id="UP000018958">
    <property type="component" value="Unassembled WGS sequence"/>
</dbReference>
<evidence type="ECO:0000313" key="3">
    <source>
        <dbReference type="EMBL" id="ETO99896.1"/>
    </source>
</evidence>
<evidence type="ECO:0000256" key="1">
    <source>
        <dbReference type="SAM" id="Coils"/>
    </source>
</evidence>
<name>W2VNF4_PHYNI</name>
<evidence type="ECO:0000313" key="4">
    <source>
        <dbReference type="Proteomes" id="UP000018958"/>
    </source>
</evidence>